<organism evidence="2 3">
    <name type="scientific">Microbacterium murale</name>
    <dbReference type="NCBI Taxonomy" id="1081040"/>
    <lineage>
        <taxon>Bacteria</taxon>
        <taxon>Bacillati</taxon>
        <taxon>Actinomycetota</taxon>
        <taxon>Actinomycetes</taxon>
        <taxon>Micrococcales</taxon>
        <taxon>Microbacteriaceae</taxon>
        <taxon>Microbacterium</taxon>
    </lineage>
</organism>
<dbReference type="EMBL" id="JAUSXK010000001">
    <property type="protein sequence ID" value="MDQ0642262.1"/>
    <property type="molecule type" value="Genomic_DNA"/>
</dbReference>
<evidence type="ECO:0000259" key="1">
    <source>
        <dbReference type="Pfam" id="PF01636"/>
    </source>
</evidence>
<dbReference type="SUPFAM" id="SSF56112">
    <property type="entry name" value="Protein kinase-like (PK-like)"/>
    <property type="match status" value="1"/>
</dbReference>
<dbReference type="InterPro" id="IPR002575">
    <property type="entry name" value="Aminoglycoside_PTrfase"/>
</dbReference>
<keyword evidence="2" id="KW-0808">Transferase</keyword>
<dbReference type="InterPro" id="IPR011009">
    <property type="entry name" value="Kinase-like_dom_sf"/>
</dbReference>
<evidence type="ECO:0000313" key="3">
    <source>
        <dbReference type="Proteomes" id="UP001239085"/>
    </source>
</evidence>
<dbReference type="Proteomes" id="UP001239085">
    <property type="component" value="Unassembled WGS sequence"/>
</dbReference>
<dbReference type="Gene3D" id="3.90.1200.10">
    <property type="match status" value="1"/>
</dbReference>
<name>A0ABU0P5R6_9MICO</name>
<evidence type="ECO:0000313" key="2">
    <source>
        <dbReference type="EMBL" id="MDQ0642262.1"/>
    </source>
</evidence>
<gene>
    <name evidence="2" type="ORF">QFZ46_000422</name>
</gene>
<proteinExistence type="predicted"/>
<accession>A0ABU0P5R6</accession>
<keyword evidence="2" id="KW-0418">Kinase</keyword>
<keyword evidence="3" id="KW-1185">Reference proteome</keyword>
<dbReference type="GO" id="GO:0016301">
    <property type="term" value="F:kinase activity"/>
    <property type="evidence" value="ECO:0007669"/>
    <property type="project" value="UniProtKB-KW"/>
</dbReference>
<comment type="caution">
    <text evidence="2">The sequence shown here is derived from an EMBL/GenBank/DDBJ whole genome shotgun (WGS) entry which is preliminary data.</text>
</comment>
<dbReference type="RefSeq" id="WP_307357832.1">
    <property type="nucleotide sequence ID" value="NZ_JAUSXK010000001.1"/>
</dbReference>
<feature type="domain" description="Aminoglycoside phosphotransferase" evidence="1">
    <location>
        <begin position="18"/>
        <end position="180"/>
    </location>
</feature>
<dbReference type="Pfam" id="PF01636">
    <property type="entry name" value="APH"/>
    <property type="match status" value="1"/>
</dbReference>
<sequence length="245" mass="27254">MSKDAAETELAGGNMNDVTRVDGEVRRPAGVWTGNVHAFLEELHAAGVDGVPRVLGITADGRERLSFIEGEVAHYPLPEWLWNDGILVSSARLLRRIHDAGVESARRSTGWRSPSREPIEVVCHNDFAPYNLVFEHQQLVGVIDFDMAAPGPRLWDLAYLAYRLVPYVEDAEAPADVRAAEPTRLAKLLSAYGTDVSNDSLWTMMAARLDALAEHSRSESIARPELAAHAEMYERDATRLRDRLR</sequence>
<reference evidence="2 3" key="1">
    <citation type="submission" date="2023-07" db="EMBL/GenBank/DDBJ databases">
        <title>Comparative genomics of wheat-associated soil bacteria to identify genetic determinants of phenazine resistance.</title>
        <authorList>
            <person name="Mouncey N."/>
        </authorList>
    </citation>
    <scope>NUCLEOTIDE SEQUENCE [LARGE SCALE GENOMIC DNA]</scope>
    <source>
        <strain evidence="2 3">W2I7</strain>
    </source>
</reference>
<protein>
    <submittedName>
        <fullName evidence="2">Aminoglycoside phosphotransferase (APT) family kinase protein</fullName>
    </submittedName>
</protein>